<evidence type="ECO:0000313" key="3">
    <source>
        <dbReference type="EMBL" id="KAB8198783.1"/>
    </source>
</evidence>
<evidence type="ECO:0000313" key="2">
    <source>
        <dbReference type="EMBL" id="AWV07483.1"/>
    </source>
</evidence>
<reference evidence="3 5" key="2">
    <citation type="submission" date="2019-10" db="EMBL/GenBank/DDBJ databases">
        <title>Lysobacter alkalisoli sp. nov., isolated from saline-alkaline soil.</title>
        <authorList>
            <person name="Sun J.-Q."/>
        </authorList>
    </citation>
    <scope>NUCLEOTIDE SEQUENCE [LARGE SCALE GENOMIC DNA]</scope>
    <source>
        <strain evidence="3 5">KCTC 42381</strain>
    </source>
</reference>
<gene>
    <name evidence="2" type="ORF">C9I47_1794</name>
    <name evidence="3" type="ORF">FKV24_000335</name>
</gene>
<dbReference type="KEGG" id="lmb:C9I47_1794"/>
<dbReference type="GO" id="GO:0019239">
    <property type="term" value="F:deaminase activity"/>
    <property type="evidence" value="ECO:0007669"/>
    <property type="project" value="TreeGrafter"/>
</dbReference>
<dbReference type="GO" id="GO:0005829">
    <property type="term" value="C:cytosol"/>
    <property type="evidence" value="ECO:0007669"/>
    <property type="project" value="TreeGrafter"/>
</dbReference>
<dbReference type="CDD" id="cd00448">
    <property type="entry name" value="YjgF_YER057c_UK114_family"/>
    <property type="match status" value="1"/>
</dbReference>
<dbReference type="Pfam" id="PF01042">
    <property type="entry name" value="Ribonuc_L-PSP"/>
    <property type="match status" value="1"/>
</dbReference>
<reference evidence="2 4" key="1">
    <citation type="submission" date="2018-05" db="EMBL/GenBank/DDBJ databases">
        <title>The complete genome of Lysobacter maris HZ9B, a marine bacterium antagonistic against terrestrial plant pathogens.</title>
        <authorList>
            <person name="Zhang X.-Q."/>
        </authorList>
    </citation>
    <scope>NUCLEOTIDE SEQUENCE [LARGE SCALE GENOMIC DNA]</scope>
    <source>
        <strain evidence="2 4">HZ9B</strain>
    </source>
</reference>
<keyword evidence="4" id="KW-1185">Reference proteome</keyword>
<dbReference type="Proteomes" id="UP000320431">
    <property type="component" value="Unassembled WGS sequence"/>
</dbReference>
<evidence type="ECO:0000313" key="4">
    <source>
        <dbReference type="Proteomes" id="UP000249447"/>
    </source>
</evidence>
<dbReference type="EMBL" id="CP029843">
    <property type="protein sequence ID" value="AWV07483.1"/>
    <property type="molecule type" value="Genomic_DNA"/>
</dbReference>
<dbReference type="InterPro" id="IPR035959">
    <property type="entry name" value="RutC-like_sf"/>
</dbReference>
<dbReference type="EMBL" id="VICD02000005">
    <property type="protein sequence ID" value="KAB8198783.1"/>
    <property type="molecule type" value="Genomic_DNA"/>
</dbReference>
<evidence type="ECO:0000313" key="5">
    <source>
        <dbReference type="Proteomes" id="UP000320431"/>
    </source>
</evidence>
<dbReference type="PANTHER" id="PTHR11803:SF58">
    <property type="entry name" value="PROTEIN HMF1-RELATED"/>
    <property type="match status" value="1"/>
</dbReference>
<comment type="similarity">
    <text evidence="1">Belongs to the RutC family.</text>
</comment>
<dbReference type="RefSeq" id="WP_111266582.1">
    <property type="nucleotide sequence ID" value="NZ_CP029843.1"/>
</dbReference>
<dbReference type="OrthoDB" id="9809792at2"/>
<dbReference type="PANTHER" id="PTHR11803">
    <property type="entry name" value="2-IMINOBUTANOATE/2-IMINOPROPANOATE DEAMINASE RIDA"/>
    <property type="match status" value="1"/>
</dbReference>
<proteinExistence type="inferred from homology"/>
<name>A0A2U9T4Q0_9GAMM</name>
<sequence>MLERKTYPDLPPPAGPYVHAVRSGGHLFVSGLTAFGSPAENGSTVEQLDHVYSQLARIAENEGIGLAELVKVTVLVTDCDDLEGIRRTLEKHYGGHYPASSLIRVAGLFAPALKVEVEAVMAVAE</sequence>
<dbReference type="InterPro" id="IPR006175">
    <property type="entry name" value="YjgF/YER057c/UK114"/>
</dbReference>
<dbReference type="SUPFAM" id="SSF55298">
    <property type="entry name" value="YjgF-like"/>
    <property type="match status" value="1"/>
</dbReference>
<dbReference type="AlphaFoldDB" id="A0A2U9T4Q0"/>
<dbReference type="Gene3D" id="3.30.1330.40">
    <property type="entry name" value="RutC-like"/>
    <property type="match status" value="1"/>
</dbReference>
<organism evidence="2 4">
    <name type="scientific">Marilutibacter maris</name>
    <dbReference type="NCBI Taxonomy" id="1605891"/>
    <lineage>
        <taxon>Bacteria</taxon>
        <taxon>Pseudomonadati</taxon>
        <taxon>Pseudomonadota</taxon>
        <taxon>Gammaproteobacteria</taxon>
        <taxon>Lysobacterales</taxon>
        <taxon>Lysobacteraceae</taxon>
        <taxon>Marilutibacter</taxon>
    </lineage>
</organism>
<protein>
    <submittedName>
        <fullName evidence="2">Endoribonuclease L-PSP</fullName>
    </submittedName>
    <submittedName>
        <fullName evidence="3">RidA family protein</fullName>
    </submittedName>
</protein>
<evidence type="ECO:0000256" key="1">
    <source>
        <dbReference type="ARBA" id="ARBA00010552"/>
    </source>
</evidence>
<accession>A0A2U9T4Q0</accession>
<dbReference type="Proteomes" id="UP000249447">
    <property type="component" value="Chromosome"/>
</dbReference>